<dbReference type="InterPro" id="IPR000073">
    <property type="entry name" value="AB_hydrolase_1"/>
</dbReference>
<evidence type="ECO:0000313" key="3">
    <source>
        <dbReference type="Proteomes" id="UP000190890"/>
    </source>
</evidence>
<dbReference type="InterPro" id="IPR029058">
    <property type="entry name" value="AB_hydrolase_fold"/>
</dbReference>
<dbReference type="EMBL" id="LZZM01000180">
    <property type="protein sequence ID" value="OOM75807.1"/>
    <property type="molecule type" value="Genomic_DNA"/>
</dbReference>
<dbReference type="RefSeq" id="WP_077848114.1">
    <property type="nucleotide sequence ID" value="NZ_LZZM01000180.1"/>
</dbReference>
<gene>
    <name evidence="2" type="ORF">CLPUN_30410</name>
</gene>
<reference evidence="2 3" key="1">
    <citation type="submission" date="2016-05" db="EMBL/GenBank/DDBJ databases">
        <title>Microbial solvent formation.</title>
        <authorList>
            <person name="Poehlein A."/>
            <person name="Montoya Solano J.D."/>
            <person name="Flitsch S."/>
            <person name="Krabben P."/>
            <person name="Duerre P."/>
            <person name="Daniel R."/>
        </authorList>
    </citation>
    <scope>NUCLEOTIDE SEQUENCE [LARGE SCALE GENOMIC DNA]</scope>
    <source>
        <strain evidence="2 3">DSM 2619</strain>
    </source>
</reference>
<evidence type="ECO:0000259" key="1">
    <source>
        <dbReference type="Pfam" id="PF00561"/>
    </source>
</evidence>
<keyword evidence="3" id="KW-1185">Reference proteome</keyword>
<dbReference type="SUPFAM" id="SSF53474">
    <property type="entry name" value="alpha/beta-Hydrolases"/>
    <property type="match status" value="1"/>
</dbReference>
<dbReference type="OrthoDB" id="9775557at2"/>
<feature type="domain" description="AB hydrolase-1" evidence="1">
    <location>
        <begin position="7"/>
        <end position="52"/>
    </location>
</feature>
<dbReference type="Proteomes" id="UP000190890">
    <property type="component" value="Unassembled WGS sequence"/>
</dbReference>
<name>A0A1S8TDB2_9CLOT</name>
<dbReference type="AlphaFoldDB" id="A0A1S8TDB2"/>
<proteinExistence type="predicted"/>
<protein>
    <recommendedName>
        <fullName evidence="1">AB hydrolase-1 domain-containing protein</fullName>
    </recommendedName>
</protein>
<evidence type="ECO:0000313" key="2">
    <source>
        <dbReference type="EMBL" id="OOM75807.1"/>
    </source>
</evidence>
<sequence length="60" mass="6739">MVGTGSAIILAHSLSETKEIWIQNGWIEILKEHFTVIAIDLRGNGESDVSMMQTFIHKIK</sequence>
<dbReference type="Pfam" id="PF00561">
    <property type="entry name" value="Abhydrolase_1"/>
    <property type="match status" value="1"/>
</dbReference>
<dbReference type="STRING" id="29367.CLPUN_30410"/>
<organism evidence="2 3">
    <name type="scientific">Clostridium puniceum</name>
    <dbReference type="NCBI Taxonomy" id="29367"/>
    <lineage>
        <taxon>Bacteria</taxon>
        <taxon>Bacillati</taxon>
        <taxon>Bacillota</taxon>
        <taxon>Clostridia</taxon>
        <taxon>Eubacteriales</taxon>
        <taxon>Clostridiaceae</taxon>
        <taxon>Clostridium</taxon>
    </lineage>
</organism>
<accession>A0A1S8TDB2</accession>
<comment type="caution">
    <text evidence="2">The sequence shown here is derived from an EMBL/GenBank/DDBJ whole genome shotgun (WGS) entry which is preliminary data.</text>
</comment>
<dbReference type="Gene3D" id="3.40.50.1820">
    <property type="entry name" value="alpha/beta hydrolase"/>
    <property type="match status" value="1"/>
</dbReference>